<name>A0A2J6PY92_9HELO</name>
<dbReference type="SUPFAM" id="SSF47336">
    <property type="entry name" value="ACP-like"/>
    <property type="match status" value="5"/>
</dbReference>
<protein>
    <recommendedName>
        <fullName evidence="6">Carrier domain-containing protein</fullName>
    </recommendedName>
</protein>
<dbReference type="NCBIfam" id="NF003417">
    <property type="entry name" value="PRK04813.1"/>
    <property type="match status" value="3"/>
</dbReference>
<evidence type="ECO:0000256" key="3">
    <source>
        <dbReference type="ARBA" id="ARBA00022553"/>
    </source>
</evidence>
<dbReference type="GO" id="GO:0031177">
    <property type="term" value="F:phosphopantetheine binding"/>
    <property type="evidence" value="ECO:0007669"/>
    <property type="project" value="InterPro"/>
</dbReference>
<dbReference type="Gene3D" id="3.30.559.30">
    <property type="entry name" value="Nonribosomal peptide synthetase, condensation domain"/>
    <property type="match status" value="6"/>
</dbReference>
<evidence type="ECO:0000259" key="6">
    <source>
        <dbReference type="PROSITE" id="PS50075"/>
    </source>
</evidence>
<dbReference type="GO" id="GO:0005737">
    <property type="term" value="C:cytoplasm"/>
    <property type="evidence" value="ECO:0007669"/>
    <property type="project" value="TreeGrafter"/>
</dbReference>
<dbReference type="Gene3D" id="3.30.559.10">
    <property type="entry name" value="Chloramphenicol acetyltransferase-like domain"/>
    <property type="match status" value="6"/>
</dbReference>
<evidence type="ECO:0000256" key="2">
    <source>
        <dbReference type="ARBA" id="ARBA00022450"/>
    </source>
</evidence>
<dbReference type="STRING" id="1745343.A0A2J6PY92"/>
<dbReference type="FunFam" id="3.30.300.30:FF:000015">
    <property type="entry name" value="Nonribosomal peptide synthase SidD"/>
    <property type="match status" value="1"/>
</dbReference>
<dbReference type="InterPro" id="IPR010071">
    <property type="entry name" value="AA_adenyl_dom"/>
</dbReference>
<dbReference type="FunFam" id="3.30.300.30:FF:000033">
    <property type="entry name" value="Nonribosomal siderophore peptide synthase SidC"/>
    <property type="match status" value="1"/>
</dbReference>
<reference evidence="7 8" key="1">
    <citation type="submission" date="2016-05" db="EMBL/GenBank/DDBJ databases">
        <title>A degradative enzymes factory behind the ericoid mycorrhizal symbiosis.</title>
        <authorList>
            <consortium name="DOE Joint Genome Institute"/>
            <person name="Martino E."/>
            <person name="Morin E."/>
            <person name="Grelet G."/>
            <person name="Kuo A."/>
            <person name="Kohler A."/>
            <person name="Daghino S."/>
            <person name="Barry K."/>
            <person name="Choi C."/>
            <person name="Cichocki N."/>
            <person name="Clum A."/>
            <person name="Copeland A."/>
            <person name="Hainaut M."/>
            <person name="Haridas S."/>
            <person name="Labutti K."/>
            <person name="Lindquist E."/>
            <person name="Lipzen A."/>
            <person name="Khouja H.-R."/>
            <person name="Murat C."/>
            <person name="Ohm R."/>
            <person name="Olson A."/>
            <person name="Spatafora J."/>
            <person name="Veneault-Fourrey C."/>
            <person name="Henrissat B."/>
            <person name="Grigoriev I."/>
            <person name="Martin F."/>
            <person name="Perotto S."/>
        </authorList>
    </citation>
    <scope>NUCLEOTIDE SEQUENCE [LARGE SCALE GENOMIC DNA]</scope>
    <source>
        <strain evidence="7 8">UAMH 7357</strain>
    </source>
</reference>
<evidence type="ECO:0000256" key="4">
    <source>
        <dbReference type="ARBA" id="ARBA00022598"/>
    </source>
</evidence>
<dbReference type="CDD" id="cd19542">
    <property type="entry name" value="CT_NRPS-like"/>
    <property type="match status" value="1"/>
</dbReference>
<dbReference type="NCBIfam" id="TIGR01733">
    <property type="entry name" value="AA-adenyl-dom"/>
    <property type="match status" value="2"/>
</dbReference>
<dbReference type="Pfam" id="PF00668">
    <property type="entry name" value="Condensation"/>
    <property type="match status" value="6"/>
</dbReference>
<feature type="domain" description="Carrier" evidence="6">
    <location>
        <begin position="1961"/>
        <end position="2034"/>
    </location>
</feature>
<dbReference type="SMART" id="SM00823">
    <property type="entry name" value="PKS_PP"/>
    <property type="match status" value="4"/>
</dbReference>
<dbReference type="PANTHER" id="PTHR45527">
    <property type="entry name" value="NONRIBOSOMAL PEPTIDE SYNTHETASE"/>
    <property type="match status" value="1"/>
</dbReference>
<feature type="domain" description="Carrier" evidence="6">
    <location>
        <begin position="3563"/>
        <end position="3636"/>
    </location>
</feature>
<dbReference type="CDD" id="cd05918">
    <property type="entry name" value="A_NRPS_SidN3_like"/>
    <property type="match status" value="1"/>
</dbReference>
<dbReference type="FunFam" id="3.40.50.12780:FF:000024">
    <property type="entry name" value="Nonribosomal siderophore peptide synthase SidC"/>
    <property type="match status" value="2"/>
</dbReference>
<dbReference type="GO" id="GO:0031169">
    <property type="term" value="P:ferrichrome biosynthetic process"/>
    <property type="evidence" value="ECO:0007669"/>
    <property type="project" value="UniProtKB-ARBA"/>
</dbReference>
<keyword evidence="2" id="KW-0596">Phosphopantetheine</keyword>
<dbReference type="InterPro" id="IPR042099">
    <property type="entry name" value="ANL_N_sf"/>
</dbReference>
<dbReference type="Gene3D" id="3.30.300.30">
    <property type="match status" value="3"/>
</dbReference>
<dbReference type="OrthoDB" id="416786at2759"/>
<dbReference type="GO" id="GO:0043041">
    <property type="term" value="P:amino acid activation for nonribosomal peptide biosynthetic process"/>
    <property type="evidence" value="ECO:0007669"/>
    <property type="project" value="TreeGrafter"/>
</dbReference>
<dbReference type="InterPro" id="IPR036736">
    <property type="entry name" value="ACP-like_sf"/>
</dbReference>
<dbReference type="InterPro" id="IPR045851">
    <property type="entry name" value="AMP-bd_C_sf"/>
</dbReference>
<dbReference type="Gene3D" id="3.40.50.12780">
    <property type="entry name" value="N-terminal domain of ligase-like"/>
    <property type="match status" value="3"/>
</dbReference>
<sequence length="4653" mass="517204">MYTSGSSGSPKGVAVSHLAVSQSLLAHERHIPQFNRFLQFAAPSFDVSVFEIFFPLTRGCTLVGCSRTQLLNDLPGMLNELEVDAAELTPTVVGSLLQKRSNAPGLKLLLTIGEMLTTPIVEEFGGSETKPCMLYGMYGPTEAAIHCTIYPEMAMTTKPGNIGVPFDTVSTFIAAASTGPEDAANLRFLPIGELGELVLGGPQLAGSYLNREEQNKAAFITFEGKKYYRTGDKARQLEDGTIEILGRMSAGQVKLRGQRVELGEIEETVYKHQGVKTVSAVVLGSILVVFTLVGNETPLAEDVMETCSKWLPTFMMPNEIILLRNFPYLPSGKVDKRKLIADYQQQRNKHDDDDYTNTSDTSKAVSELLQDLLGSFPARMRLSAIGVDSLVAIRIASKLRLLGFSINAVSILKCDTLNDLVGLCENSNSNHSQAPNSSKRHDVKGVTAVLNGNAKNVESSMLCTPLQLAMLAETALDEKAYRNWVEIDLPDITDLHRVISAIHALAEANLILRTGFTESPNSDGYVQIIWRKFPDSQIEHVTKFNYDFDPSKDASFHHPVRFQILHKSSSTRLLMHIHHALYDAWSLELLLDDLQTLLRSGSLPERPPFTDVVEAYADGTLKYDDWTSKDYWRDHLSHLDLRQMPNFHSRNSPSPGLSITRLTTSISTSVIEAAARRLSSSPQALFQAAYALILGSYLGSSDVCFGTVFSGRTLPIVGIEDIAGPCLATLPVRIDLSLPVTIQDLVRELNATNRKHLEFCDVPLRDIKSASGVHPRQLFFDTLLIWQQTLHSHDHTRENVLLVDTVDNLEFNLTLEVIPGSKNIEMKANFQRSVFPESQINVLLNQVEQLVCIITENEATPLAEAFNQLSNDVLSIENENPDLSSKGSSLSFPVEKIAVEDPDRIAIEFANGIDNDKVDFDRMSYSELNSRANQMGHFLLEQNILPDELVCICLEKSTNLYASILATAKIGAGYLPVTPDIPSERLKHILREAQVKVLMAETSSRPLLKSLQGLTIVYIDQIRFEEFSTKNIFFRSSPENIAYSVFTSGSTGAPKGILVTQGNLLSNLDVLEDLYPASKESRFLQSCSQAFDVSVFEIFFAWRVGGCLCSAIKDVLFRDIENAIRVLNVTHLSLTPTVAALIDPTNVPKVEFLVTAGEAVTTKVFNTWADKGLWQGYGPSETTNICTVNPKVSRHDSINNIGPPFRNTSAFVLAPNLDFALAPRGGEGEFCFGGSQVFRGYMDRSQEYGKIINHPKFGRLYRSGDFGRLMPDGSLSFTGRKDDQVKIRGQRVELSEITNVLLRSGAVKDCITMVINSEDGLSQRLVSFWTSDLKIPGNFEYVHPDSVIIEKLYKDIELALPPYMVPSSLVPVSFLPSTSQGKIDKRALINLFLGLDAHHLNLASKTLKSSSDHTLTVVEQEIAKAVAQVSGVSLLDVGPDTSFFGLGIDSISAISISRTLRQSLDCEIQISDILKHPSVVRLANRLESRSKDVDKNESTPATSSDFGFDDKFLKSTTASFEKSGRSVQAILPCTPLQEGILSAAESSSEKLYDNYVALKINGSLERIKDSFREVVKRHGILRTCFVGTDMSKYAYAQVVLSDYELEFGSITSLADRKSGRREFEPPYTIDVMESDGSVKLLISMHHALYDGVALSVLYEEVESLYHGQLLPPPVSFAPFLQNMAALDMNEVDSFWDAVLKGCMPSRFRRTAQHTSKEPSQSLSRIKRTNARFSLKWVEENIKQNSTTLLAVLHTAWASLLSEYLQETEICFGNVVSGRTVPVDGIERLVAPCFNTIPFRLHNILNLSYLEAFRKMQKLNADSLPFQMTPLRRIQAKFSPDGLRLFDTLFILQQTLTELDSSIWSISEDDGAMDFPLVCEVVPKQSDDTLEILLHSHTAIFTEEEASALLNGFEERILTSLQNPRRQILSATIRDQIVIEKEKREMSKLKETTMESSATTMSADEEKLRDIIASFTNVPPAKIRQEISIFRLGLDSISTVQVAAQLRKQGHNVLASDILEHPTIAQLSAYLPQLDGQTPEAKEYDFDAFDRQFREIISSKYGLNPVRVEAVRPCTAVQKGMLAQTLHSDGREYVNSIWFELLPGVSASSVKAAWVAVCTNHEMLRSGFASLDNPKHSFVMVTYARENFSLPWLEDTQDNSSQNMHLKDLLERPWKLSIAQKDGRLVIKFTAHHALYDAQSMQMILSDVAKAAASLSVSNRPPIASLLGAILQHSEDDVNGQKLFWERGENKIIVNRFPDLAPLQISDRGSEVQEVSSTSSVVELEELCRHNGVTMQAAAQATWARLLAAYIGESSTTFGMTLSGRSVHEDADEISFPSIVTVPVRCEVTGTNSELLSRTIASNASLHKYHFTPLTLIQKWAGFPEGKIFDTLFAYQKLPDGPEEAGLPWKVVREEASVDYAVSLEVQPTKSGELTLRLTFRVDLIPIEHAELLLRQYDALLQDTLRNPDSPCDITPRLDNQLLSITPAKEYEIDGSVKLLHEYVERGAQQWPNKIALQFATSLEPGSMKSKSWSYEQLNNESNKVAHLILKRQITPGQIIAICFDKCAEASFAIIGILKTGCAYVALDPNAPADRLKFIIKDSGACLMLSAGEPGRMLQGILDEDIIMLDSPGILEGCLSELPELSTAIAPQDVAYCLYTSGTTGTPKGCLITHDNTVQFLRAFQRLFAGHWTEDSKYLQFASFHFDVSVMEQFFSWSIRICVASAPRDLIFEDMTGAIQQLGITHLDLTPSLARHIHPNDVPSLCKGAFITGGEQLKQEILDVWGEHAVIYNGYGPTEATIGCTMYQRVPINGKPSNIGPQYDNVGSFVMKPGTELPVLRGGIGELCVSGKLVGKGYLNRPDLTDEKFPTLKTFNERVYRTGDLVRILHDGCFIFLGRADDQVKLRGQRLELSEINEVIKKSSKSLKDVVTLVLKHSTQQKEQLVSFFVKSSNEEDGHLILIMKDACKSRLPGYMIPTHFIPIKALPLNANNKADSKQLAAIYDALTMDYLQKLSQSSQQDKEWTEKEQTIVRILAEAMYVEQSTLTRGSNIFELGLDSISIIGFSRALQDAGLENAKLSIVKNHSSIGGLVKVLLGGAAPDQGRENAYIAASQAMAAFSQRHMVDVCVELGIENTDVEAIVPCTPVQEGMIYRFLESENPLYFNKFEFHLDDAVDTEKLLAAWNRVVSRLQVLRTKFVSTDDGHAQVVLKNINVSWADQGVDFDSEEKSSALKTPYTLSLSSSRYLTLRIFHGLYDGNSFTMLLRCVKEEYLELNSIEYGPSFTTSLPYALAKVPGSQELWSRHLENWTLASMPTILESTEDVVATATVDGLSGFEDLRKQLGVTPQAVIQAVWLSSLQSLVSSNITIGIVASGRAMDFEGADKVIGPLFNTIPFHLELEPGTPFASLISKCHEFNMQMQDFQHTSLKDIQKWSSAKLGQPLFDTLFVFQRPEAEDGDLTEEIWTSVDCGQVADYPLAFEANLSPDSRRLELTIVAQGSVITQSGAADLLEQFGNVLNETIRNFGKNILFQFEDERTMNGIHGRLVPDRETSMTPREPFTWTKNAHNIRQEIALLAKVSEDTVHEHSSIFELGLDSIDVIKLSSRLKKRGIEISVSAIIKSQTIGSMSENISIKNKKEPRENGKSLDAMSRELTTYLDRTGKLSPDVDIVLPATPLQQIMVNDMIKSGYTRYFNVDAFKLSAGVDPKRLMAAVKKTVGQSPILRTTFIEVDDPKLPVSFAQIVHREPNSSNSNFSIRKSVEEQTIENFMRHFQSESKALAAQNQALLQVHCVSVGQSQYLVIAIAHALYDGTSLRFIHEDIQQAYRGELKLRPDFMPFMQDIFQSTTEEAKKFWRTTLSHLPTSMFPRKVLSDRQDGALSTRLETRSRLPLQRMDELCKSSRITMQTLGQTCWTLVLSHLMGQLDVVFGSIFSCRDSEEASKVMFPMMNTVAVRAVPHGSVLDMLKYMQEMSDATRQYQHFSLGAAQAYAMASRQSQSTRDTTLFDTLFIYQGRRSTAGSDKLYESVYGAADVEFPVCAEMEIVDDEYVSWTTACKPAAAAEAEEIIETLETVLEHILNNPEAQTLVSDAEGISICGLPKFKKAETKPSKAPARSINGFNDEWSTDELTVRKALHEISDIPEDAIRKDSTIFHLGLDSILVLKLPALLKKYGIKLSVSDILREQTIQAMAKAAAGSKPEVNGTLDLDSILAAPLQSEALSSALVELEKEIGALQHVMPVTAGELYMIRQWQASRGALFYQTFTYTLAGPIIKTKLETAWSELLQRHDILRTGFLEAGTDIVQVVFKNPPNEIIYDPEDNDWRIRKHRKDLILPPLNLVVDKIDSSSVVLKIMLHHALYDGISLPILVEELQSLYQGRSLSGPSKGFRTFIAQSISASSPKLTKDKWQSYLQHETLYTTRSIVKKRRQRTEVFHPLNQISNVKQLAQDSGVSIDALLLAAVAKLYAHKLGSSFAKQVVFGIYLANRAPFGEDLSNLAAPTLNLLPLRVRDPLSRSIQELAKEVQKDIHDISSKEMVSASLAEIYAWTGVRVNFFVNILKSVNSSPKDTSGDNENEWLAVHDLGKRAEVVREVINDEVEVPDDGRCDEYLPSVDLEFRYHGEEHKLDMGVFAPAEMLSVKEAEGMVGDFLGFFA</sequence>
<dbReference type="Pfam" id="PF00550">
    <property type="entry name" value="PP-binding"/>
    <property type="match status" value="6"/>
</dbReference>
<dbReference type="GO" id="GO:0016874">
    <property type="term" value="F:ligase activity"/>
    <property type="evidence" value="ECO:0007669"/>
    <property type="project" value="UniProtKB-KW"/>
</dbReference>
<keyword evidence="8" id="KW-1185">Reference proteome</keyword>
<organism evidence="7 8">
    <name type="scientific">Hyaloscypha hepaticicola</name>
    <dbReference type="NCBI Taxonomy" id="2082293"/>
    <lineage>
        <taxon>Eukaryota</taxon>
        <taxon>Fungi</taxon>
        <taxon>Dikarya</taxon>
        <taxon>Ascomycota</taxon>
        <taxon>Pezizomycotina</taxon>
        <taxon>Leotiomycetes</taxon>
        <taxon>Helotiales</taxon>
        <taxon>Hyaloscyphaceae</taxon>
        <taxon>Hyaloscypha</taxon>
    </lineage>
</organism>
<dbReference type="InterPro" id="IPR001242">
    <property type="entry name" value="Condensation_dom"/>
</dbReference>
<dbReference type="InterPro" id="IPR006162">
    <property type="entry name" value="Ppantetheine_attach_site"/>
</dbReference>
<dbReference type="InterPro" id="IPR009081">
    <property type="entry name" value="PP-bd_ACP"/>
</dbReference>
<dbReference type="PROSITE" id="PS00012">
    <property type="entry name" value="PHOSPHOPANTETHEINE"/>
    <property type="match status" value="3"/>
</dbReference>
<evidence type="ECO:0000313" key="8">
    <source>
        <dbReference type="Proteomes" id="UP000235672"/>
    </source>
</evidence>
<dbReference type="PROSITE" id="PS50075">
    <property type="entry name" value="CARRIER"/>
    <property type="match status" value="5"/>
</dbReference>
<dbReference type="Gene3D" id="1.10.1200.10">
    <property type="entry name" value="ACP-like"/>
    <property type="match status" value="4"/>
</dbReference>
<evidence type="ECO:0000256" key="1">
    <source>
        <dbReference type="ARBA" id="ARBA00004924"/>
    </source>
</evidence>
<dbReference type="Pfam" id="PF00501">
    <property type="entry name" value="AMP-binding"/>
    <property type="match status" value="3"/>
</dbReference>
<proteinExistence type="inferred from homology"/>
<feature type="domain" description="Carrier" evidence="6">
    <location>
        <begin position="3022"/>
        <end position="3099"/>
    </location>
</feature>
<dbReference type="GO" id="GO:0010106">
    <property type="term" value="P:cellular response to iron ion starvation"/>
    <property type="evidence" value="ECO:0007669"/>
    <property type="project" value="UniProtKB-ARBA"/>
</dbReference>
<gene>
    <name evidence="7" type="ORF">NA56DRAFT_603525</name>
</gene>
<dbReference type="PANTHER" id="PTHR45527:SF1">
    <property type="entry name" value="FATTY ACID SYNTHASE"/>
    <property type="match status" value="1"/>
</dbReference>
<comment type="similarity">
    <text evidence="5">Belongs to the NRP synthetase family.</text>
</comment>
<keyword evidence="4" id="KW-0436">Ligase</keyword>
<dbReference type="InterPro" id="IPR000873">
    <property type="entry name" value="AMP-dep_synth/lig_dom"/>
</dbReference>
<evidence type="ECO:0000313" key="7">
    <source>
        <dbReference type="EMBL" id="PMD18981.1"/>
    </source>
</evidence>
<keyword evidence="3" id="KW-0597">Phosphoprotein</keyword>
<feature type="domain" description="Carrier" evidence="6">
    <location>
        <begin position="1413"/>
        <end position="1490"/>
    </location>
</feature>
<dbReference type="FunFam" id="3.40.50.980:FF:000001">
    <property type="entry name" value="Non-ribosomal peptide synthetase"/>
    <property type="match status" value="1"/>
</dbReference>
<accession>A0A2J6PY92</accession>
<evidence type="ECO:0000256" key="5">
    <source>
        <dbReference type="ARBA" id="ARBA00029454"/>
    </source>
</evidence>
<dbReference type="SUPFAM" id="SSF52777">
    <property type="entry name" value="CoA-dependent acyltransferases"/>
    <property type="match status" value="12"/>
</dbReference>
<dbReference type="Proteomes" id="UP000235672">
    <property type="component" value="Unassembled WGS sequence"/>
</dbReference>
<comment type="pathway">
    <text evidence="1">Siderophore biosynthesis.</text>
</comment>
<feature type="domain" description="Carrier" evidence="6">
    <location>
        <begin position="4125"/>
        <end position="4198"/>
    </location>
</feature>
<dbReference type="InterPro" id="IPR023213">
    <property type="entry name" value="CAT-like_dom_sf"/>
</dbReference>
<dbReference type="SUPFAM" id="SSF56801">
    <property type="entry name" value="Acetyl-CoA synthetase-like"/>
    <property type="match status" value="3"/>
</dbReference>
<dbReference type="EMBL" id="KZ613491">
    <property type="protein sequence ID" value="PMD18981.1"/>
    <property type="molecule type" value="Genomic_DNA"/>
</dbReference>
<dbReference type="InterPro" id="IPR020806">
    <property type="entry name" value="PKS_PP-bd"/>
</dbReference>